<dbReference type="AlphaFoldDB" id="A0ABD2Q3B7"/>
<gene>
    <name evidence="1" type="ORF">Ciccas_007293</name>
</gene>
<evidence type="ECO:0000313" key="1">
    <source>
        <dbReference type="EMBL" id="KAL3314099.1"/>
    </source>
</evidence>
<sequence>MPHNLNICPMPGVIFASYAARLGCNAKHCISSQDVDSDHSLVEPVGVACLDALANWASKKPSRSGENSNFRGSLLSAAVQAFKNSISPSDSIIFNDYPDLAILVACLLRLIFDKYKDKENTVPHERDQLLQLTLLFLTPDQRSRLNAFVEVARRIFANLHQSEDVLRAQLIDKFAPILFNFSVPTFLPLLAEETPLSGFRDLLLHLVTCTDNLEALTKDNLSILRVLTSNK</sequence>
<organism evidence="1 2">
    <name type="scientific">Cichlidogyrus casuarinus</name>
    <dbReference type="NCBI Taxonomy" id="1844966"/>
    <lineage>
        <taxon>Eukaryota</taxon>
        <taxon>Metazoa</taxon>
        <taxon>Spiralia</taxon>
        <taxon>Lophotrochozoa</taxon>
        <taxon>Platyhelminthes</taxon>
        <taxon>Monogenea</taxon>
        <taxon>Monopisthocotylea</taxon>
        <taxon>Dactylogyridea</taxon>
        <taxon>Ancyrocephalidae</taxon>
        <taxon>Cichlidogyrus</taxon>
    </lineage>
</organism>
<dbReference type="EMBL" id="JBJKFK010001097">
    <property type="protein sequence ID" value="KAL3314099.1"/>
    <property type="molecule type" value="Genomic_DNA"/>
</dbReference>
<comment type="caution">
    <text evidence="1">The sequence shown here is derived from an EMBL/GenBank/DDBJ whole genome shotgun (WGS) entry which is preliminary data.</text>
</comment>
<reference evidence="1 2" key="1">
    <citation type="submission" date="2024-11" db="EMBL/GenBank/DDBJ databases">
        <title>Adaptive evolution of stress response genes in parasites aligns with host niche diversity.</title>
        <authorList>
            <person name="Hahn C."/>
            <person name="Resl P."/>
        </authorList>
    </citation>
    <scope>NUCLEOTIDE SEQUENCE [LARGE SCALE GENOMIC DNA]</scope>
    <source>
        <strain evidence="1">EGGRZ-B1_66</strain>
        <tissue evidence="1">Body</tissue>
    </source>
</reference>
<protein>
    <submittedName>
        <fullName evidence="1">Uncharacterized protein</fullName>
    </submittedName>
</protein>
<accession>A0ABD2Q3B7</accession>
<name>A0ABD2Q3B7_9PLAT</name>
<dbReference type="Proteomes" id="UP001626550">
    <property type="component" value="Unassembled WGS sequence"/>
</dbReference>
<keyword evidence="2" id="KW-1185">Reference proteome</keyword>
<evidence type="ECO:0000313" key="2">
    <source>
        <dbReference type="Proteomes" id="UP001626550"/>
    </source>
</evidence>
<proteinExistence type="predicted"/>